<sequence>MFPLLLLSVAGLNWVALGSSADGGGSAPPQGIPLFSVTHQTAWDEPNNLTSSSCEKLRQTTVTALFLNDRRLETWPQCLPTALEILHLDNNHLREVPDQALSTLPNLHILTLSYNIIREVRWGAPSPEGLETLDLSYNRLPAVPACPAAQLQSLKWLSLAGNPIWEIQPLAFSCFPQLRVLNLSSTLLGNGTWAGVSDRAFALSVLTPSGQPAPMDTVDVLDLSRTFLEEIQPGWIEAPAKPLISLPSGNDQTGPPGPGHIQIGASPERAGLSTLPSPEFSENGNI</sequence>
<dbReference type="PROSITE" id="PS51450">
    <property type="entry name" value="LRR"/>
    <property type="match status" value="2"/>
</dbReference>
<dbReference type="InterPro" id="IPR050333">
    <property type="entry name" value="SLRP"/>
</dbReference>
<dbReference type="InterPro" id="IPR003591">
    <property type="entry name" value="Leu-rich_rpt_typical-subtyp"/>
</dbReference>
<gene>
    <name evidence="14" type="primary">LRRN4</name>
</gene>
<feature type="region of interest" description="Disordered" evidence="12">
    <location>
        <begin position="245"/>
        <end position="286"/>
    </location>
</feature>
<comment type="function">
    <text evidence="11">Affects the rate of fibrils formation. May have a primary role in collagen fibrillogenesis.</text>
</comment>
<dbReference type="GO" id="GO:0005615">
    <property type="term" value="C:extracellular space"/>
    <property type="evidence" value="ECO:0000318"/>
    <property type="project" value="GO_Central"/>
</dbReference>
<dbReference type="Gene3D" id="3.80.10.10">
    <property type="entry name" value="Ribonuclease Inhibitor"/>
    <property type="match status" value="1"/>
</dbReference>
<dbReference type="HOGENOM" id="CLU_022697_0_0_1"/>
<comment type="subcellular location">
    <subcellularLocation>
        <location evidence="1">Secreted</location>
        <location evidence="1">Extracellular space</location>
        <location evidence="1">Extracellular matrix</location>
    </subcellularLocation>
</comment>
<dbReference type="InterPro" id="IPR001611">
    <property type="entry name" value="Leu-rich_rpt"/>
</dbReference>
<feature type="chain" id="PRO_5027560661" description="Fibromodulin" evidence="13">
    <location>
        <begin position="22"/>
        <end position="286"/>
    </location>
</feature>
<reference evidence="14" key="2">
    <citation type="submission" date="2025-09" db="UniProtKB">
        <authorList>
            <consortium name="Ensembl"/>
        </authorList>
    </citation>
    <scope>IDENTIFICATION</scope>
    <source>
        <strain evidence="14">Glennie</strain>
    </source>
</reference>
<dbReference type="InParanoid" id="F6WPZ6"/>
<keyword evidence="6" id="KW-0272">Extracellular matrix</keyword>
<dbReference type="Proteomes" id="UP000002279">
    <property type="component" value="Unplaced"/>
</dbReference>
<dbReference type="STRING" id="9258.ENSOANP00000013358"/>
<evidence type="ECO:0000256" key="12">
    <source>
        <dbReference type="SAM" id="MobiDB-lite"/>
    </source>
</evidence>
<feature type="signal peptide" evidence="13">
    <location>
        <begin position="1"/>
        <end position="21"/>
    </location>
</feature>
<keyword evidence="15" id="KW-1185">Reference proteome</keyword>
<dbReference type="Ensembl" id="ENSOANT00000013361.3">
    <property type="protein sequence ID" value="ENSOANP00000013358.3"/>
    <property type="gene ID" value="ENSOANG00000008409.3"/>
</dbReference>
<dbReference type="Bgee" id="ENSOANG00000008409">
    <property type="expression patterns" value="Expressed in ovary and 3 other cell types or tissues"/>
</dbReference>
<protein>
    <recommendedName>
        <fullName evidence="4">Fibromodulin</fullName>
    </recommendedName>
</protein>
<evidence type="ECO:0000313" key="14">
    <source>
        <dbReference type="Ensembl" id="ENSOANP00000013358.3"/>
    </source>
</evidence>
<evidence type="ECO:0000256" key="7">
    <source>
        <dbReference type="ARBA" id="ARBA00022614"/>
    </source>
</evidence>
<keyword evidence="13" id="KW-0732">Signal</keyword>
<evidence type="ECO:0000256" key="5">
    <source>
        <dbReference type="ARBA" id="ARBA00022525"/>
    </source>
</evidence>
<evidence type="ECO:0000256" key="8">
    <source>
        <dbReference type="ARBA" id="ARBA00022737"/>
    </source>
</evidence>
<evidence type="ECO:0000256" key="6">
    <source>
        <dbReference type="ARBA" id="ARBA00022530"/>
    </source>
</evidence>
<dbReference type="PANTHER" id="PTHR45712:SF4">
    <property type="entry name" value="FIBROMODULIN"/>
    <property type="match status" value="1"/>
</dbReference>
<evidence type="ECO:0000256" key="10">
    <source>
        <dbReference type="ARBA" id="ARBA00023180"/>
    </source>
</evidence>
<name>F6WPZ6_ORNAN</name>
<dbReference type="AlphaFoldDB" id="F6WPZ6"/>
<accession>F6WPZ6</accession>
<dbReference type="OMA" id="HIQIGAS"/>
<evidence type="ECO:0000256" key="2">
    <source>
        <dbReference type="ARBA" id="ARBA00005818"/>
    </source>
</evidence>
<keyword evidence="9" id="KW-0654">Proteoglycan</keyword>
<comment type="subunit">
    <text evidence="3">Binds to type I and type II collagen.</text>
</comment>
<evidence type="ECO:0000256" key="9">
    <source>
        <dbReference type="ARBA" id="ARBA00022974"/>
    </source>
</evidence>
<keyword evidence="7" id="KW-0433">Leucine-rich repeat</keyword>
<dbReference type="SUPFAM" id="SSF52058">
    <property type="entry name" value="L domain-like"/>
    <property type="match status" value="1"/>
</dbReference>
<dbReference type="Pfam" id="PF13855">
    <property type="entry name" value="LRR_8"/>
    <property type="match status" value="1"/>
</dbReference>
<feature type="compositionally biased region" description="Polar residues" evidence="12">
    <location>
        <begin position="274"/>
        <end position="286"/>
    </location>
</feature>
<dbReference type="GeneTree" id="ENSGT00940000161448"/>
<reference evidence="14" key="1">
    <citation type="submission" date="2025-08" db="UniProtKB">
        <authorList>
            <consortium name="Ensembl"/>
        </authorList>
    </citation>
    <scope>IDENTIFICATION</scope>
    <source>
        <strain evidence="14">Glennie</strain>
    </source>
</reference>
<evidence type="ECO:0000313" key="15">
    <source>
        <dbReference type="Proteomes" id="UP000002279"/>
    </source>
</evidence>
<evidence type="ECO:0000256" key="13">
    <source>
        <dbReference type="SAM" id="SignalP"/>
    </source>
</evidence>
<keyword evidence="5" id="KW-0964">Secreted</keyword>
<comment type="similarity">
    <text evidence="2">Belongs to the small leucine-rich proteoglycan (SLRP) family. SLRP class II subfamily.</text>
</comment>
<evidence type="ECO:0000256" key="4">
    <source>
        <dbReference type="ARBA" id="ARBA00018230"/>
    </source>
</evidence>
<dbReference type="eggNOG" id="KOG0619">
    <property type="taxonomic scope" value="Eukaryota"/>
</dbReference>
<dbReference type="InterPro" id="IPR032675">
    <property type="entry name" value="LRR_dom_sf"/>
</dbReference>
<evidence type="ECO:0000256" key="3">
    <source>
        <dbReference type="ARBA" id="ARBA00011226"/>
    </source>
</evidence>
<evidence type="ECO:0000256" key="11">
    <source>
        <dbReference type="ARBA" id="ARBA00025136"/>
    </source>
</evidence>
<keyword evidence="8" id="KW-0677">Repeat</keyword>
<proteinExistence type="inferred from homology"/>
<dbReference type="SMART" id="SM00369">
    <property type="entry name" value="LRR_TYP"/>
    <property type="match status" value="5"/>
</dbReference>
<dbReference type="SMART" id="SM00364">
    <property type="entry name" value="LRR_BAC"/>
    <property type="match status" value="2"/>
</dbReference>
<keyword evidence="10" id="KW-0325">Glycoprotein</keyword>
<dbReference type="PANTHER" id="PTHR45712">
    <property type="entry name" value="AGAP008170-PA"/>
    <property type="match status" value="1"/>
</dbReference>
<evidence type="ECO:0000256" key="1">
    <source>
        <dbReference type="ARBA" id="ARBA00004498"/>
    </source>
</evidence>
<organism evidence="14 15">
    <name type="scientific">Ornithorhynchus anatinus</name>
    <name type="common">Duckbill platypus</name>
    <dbReference type="NCBI Taxonomy" id="9258"/>
    <lineage>
        <taxon>Eukaryota</taxon>
        <taxon>Metazoa</taxon>
        <taxon>Chordata</taxon>
        <taxon>Craniata</taxon>
        <taxon>Vertebrata</taxon>
        <taxon>Euteleostomi</taxon>
        <taxon>Mammalia</taxon>
        <taxon>Monotremata</taxon>
        <taxon>Ornithorhynchidae</taxon>
        <taxon>Ornithorhynchus</taxon>
    </lineage>
</organism>